<evidence type="ECO:0000313" key="2">
    <source>
        <dbReference type="EMBL" id="KIW52517.1"/>
    </source>
</evidence>
<dbReference type="Proteomes" id="UP000054342">
    <property type="component" value="Unassembled WGS sequence"/>
</dbReference>
<feature type="region of interest" description="Disordered" evidence="1">
    <location>
        <begin position="131"/>
        <end position="153"/>
    </location>
</feature>
<gene>
    <name evidence="2" type="ORF">PV05_08148</name>
</gene>
<sequence>MALPGCVLSPTTTGYHKPSQNTTSSFWMTWWRSQHPQHPRSAYFTGDPTQDWKGHDFCLSTLLRIFAVNKDVRDYEYNIGPFPNDLPQERWHKLWNTIQWCRTKEYFSDKGRVAASQRGHINEVLQPPWYIQNQSGNDKHDTGVEERSLEANEQEDGPEYYILWQNMPTPEEKTGLSMERSVGLPPFYQFSSFTKFELFVSRAFQLKEGNLKIEMLLFSVKDGPQASLERMKIAVFWESLTSYELEGYKMSFFFDHCTLEAD</sequence>
<name>A0A0D2CRD3_9EURO</name>
<protein>
    <submittedName>
        <fullName evidence="2">Uncharacterized protein</fullName>
    </submittedName>
</protein>
<dbReference type="OrthoDB" id="10613308at2759"/>
<dbReference type="GeneID" id="25330056"/>
<dbReference type="HOGENOM" id="CLU_1061868_0_0_1"/>
<proteinExistence type="predicted"/>
<evidence type="ECO:0000313" key="3">
    <source>
        <dbReference type="Proteomes" id="UP000054342"/>
    </source>
</evidence>
<dbReference type="AlphaFoldDB" id="A0A0D2CRD3"/>
<reference evidence="2 3" key="1">
    <citation type="submission" date="2015-01" db="EMBL/GenBank/DDBJ databases">
        <title>The Genome Sequence of Exophiala xenobiotica CBS118157.</title>
        <authorList>
            <consortium name="The Broad Institute Genomics Platform"/>
            <person name="Cuomo C."/>
            <person name="de Hoog S."/>
            <person name="Gorbushina A."/>
            <person name="Stielow B."/>
            <person name="Teixiera M."/>
            <person name="Abouelleil A."/>
            <person name="Chapman S.B."/>
            <person name="Priest M."/>
            <person name="Young S.K."/>
            <person name="Wortman J."/>
            <person name="Nusbaum C."/>
            <person name="Birren B."/>
        </authorList>
    </citation>
    <scope>NUCLEOTIDE SEQUENCE [LARGE SCALE GENOMIC DNA]</scope>
    <source>
        <strain evidence="2 3">CBS 118157</strain>
    </source>
</reference>
<organism evidence="2 3">
    <name type="scientific">Exophiala xenobiotica</name>
    <dbReference type="NCBI Taxonomy" id="348802"/>
    <lineage>
        <taxon>Eukaryota</taxon>
        <taxon>Fungi</taxon>
        <taxon>Dikarya</taxon>
        <taxon>Ascomycota</taxon>
        <taxon>Pezizomycotina</taxon>
        <taxon>Eurotiomycetes</taxon>
        <taxon>Chaetothyriomycetidae</taxon>
        <taxon>Chaetothyriales</taxon>
        <taxon>Herpotrichiellaceae</taxon>
        <taxon>Exophiala</taxon>
    </lineage>
</organism>
<dbReference type="RefSeq" id="XP_013313101.1">
    <property type="nucleotide sequence ID" value="XM_013457647.1"/>
</dbReference>
<feature type="compositionally biased region" description="Basic and acidic residues" evidence="1">
    <location>
        <begin position="137"/>
        <end position="150"/>
    </location>
</feature>
<dbReference type="EMBL" id="KN847321">
    <property type="protein sequence ID" value="KIW52517.1"/>
    <property type="molecule type" value="Genomic_DNA"/>
</dbReference>
<evidence type="ECO:0000256" key="1">
    <source>
        <dbReference type="SAM" id="MobiDB-lite"/>
    </source>
</evidence>
<accession>A0A0D2CRD3</accession>
<keyword evidence="3" id="KW-1185">Reference proteome</keyword>